<dbReference type="AlphaFoldDB" id="A0A6P1YRL6"/>
<dbReference type="EMBL" id="CP048630">
    <property type="protein sequence ID" value="QIB34374.1"/>
    <property type="molecule type" value="Genomic_DNA"/>
</dbReference>
<protein>
    <submittedName>
        <fullName evidence="4">DsbA family protein</fullName>
    </submittedName>
</protein>
<dbReference type="PANTHER" id="PTHR13887:SF56">
    <property type="entry name" value="THIOREDOXIN-LIKE REDUCTASE RV2466C"/>
    <property type="match status" value="1"/>
</dbReference>
<name>A0A6P1YRL6_9HYPH</name>
<dbReference type="InterPro" id="IPR006311">
    <property type="entry name" value="TAT_signal"/>
</dbReference>
<dbReference type="PROSITE" id="PS51318">
    <property type="entry name" value="TAT"/>
    <property type="match status" value="1"/>
</dbReference>
<evidence type="ECO:0000313" key="4">
    <source>
        <dbReference type="EMBL" id="QIB34374.1"/>
    </source>
</evidence>
<dbReference type="InterPro" id="IPR013766">
    <property type="entry name" value="Thioredoxin_domain"/>
</dbReference>
<feature type="domain" description="Thioredoxin" evidence="3">
    <location>
        <begin position="13"/>
        <end position="226"/>
    </location>
</feature>
<gene>
    <name evidence="4" type="ORF">G3A50_12145</name>
</gene>
<keyword evidence="5" id="KW-1185">Reference proteome</keyword>
<dbReference type="InterPro" id="IPR012336">
    <property type="entry name" value="Thioredoxin-like_fold"/>
</dbReference>
<dbReference type="PROSITE" id="PS51352">
    <property type="entry name" value="THIOREDOXIN_2"/>
    <property type="match status" value="1"/>
</dbReference>
<dbReference type="Gene3D" id="3.40.30.10">
    <property type="entry name" value="Glutaredoxin"/>
    <property type="match status" value="1"/>
</dbReference>
<proteinExistence type="inferred from homology"/>
<comment type="similarity">
    <text evidence="2">Belongs to the thioredoxin family. DsbA subfamily.</text>
</comment>
<dbReference type="SUPFAM" id="SSF52833">
    <property type="entry name" value="Thioredoxin-like"/>
    <property type="match status" value="1"/>
</dbReference>
<evidence type="ECO:0000256" key="1">
    <source>
        <dbReference type="ARBA" id="ARBA00003565"/>
    </source>
</evidence>
<dbReference type="RefSeq" id="WP_163075518.1">
    <property type="nucleotide sequence ID" value="NZ_CP048630.1"/>
</dbReference>
<comment type="function">
    <text evidence="1">May be required for disulfide bond formation in some proteins.</text>
</comment>
<dbReference type="KEGG" id="apra:G3A50_12145"/>
<evidence type="ECO:0000259" key="3">
    <source>
        <dbReference type="PROSITE" id="PS51352"/>
    </source>
</evidence>
<evidence type="ECO:0000313" key="5">
    <source>
        <dbReference type="Proteomes" id="UP000464751"/>
    </source>
</evidence>
<dbReference type="InterPro" id="IPR036249">
    <property type="entry name" value="Thioredoxin-like_sf"/>
</dbReference>
<dbReference type="Pfam" id="PF13462">
    <property type="entry name" value="Thioredoxin_4"/>
    <property type="match status" value="1"/>
</dbReference>
<dbReference type="PANTHER" id="PTHR13887">
    <property type="entry name" value="GLUTATHIONE S-TRANSFERASE KAPPA"/>
    <property type="match status" value="1"/>
</dbReference>
<evidence type="ECO:0000256" key="2">
    <source>
        <dbReference type="ARBA" id="ARBA00005791"/>
    </source>
</evidence>
<sequence>MIDRRRFLEGLGTTALTAAALFTIASPQSFGLGQIGFIGRAEAQTVDMVELMAPGALPDQVLGKADAPVTIVEYASMTCGHCAHFHETTYPVLKEKYIDTGKVKFILREFPLDIVAKAAFMLARCAGDGKYYPMVDTLFETQKNWAFNNNPAQALLAIAKQGGMSEEQFNTCLNDQKLAGEVDQVAQRGAKEFGIDSTPTFFINGKKISGAMTPEELDKELAPLLNAN</sequence>
<organism evidence="4 5">
    <name type="scientific">Ancylobacter pratisalsi</name>
    <dbReference type="NCBI Taxonomy" id="1745854"/>
    <lineage>
        <taxon>Bacteria</taxon>
        <taxon>Pseudomonadati</taxon>
        <taxon>Pseudomonadota</taxon>
        <taxon>Alphaproteobacteria</taxon>
        <taxon>Hyphomicrobiales</taxon>
        <taxon>Xanthobacteraceae</taxon>
        <taxon>Ancylobacter</taxon>
    </lineage>
</organism>
<dbReference type="Proteomes" id="UP000464751">
    <property type="component" value="Chromosome"/>
</dbReference>
<reference evidence="4 5" key="1">
    <citation type="submission" date="2020-02" db="EMBL/GenBank/DDBJ databases">
        <authorList>
            <person name="Li G."/>
        </authorList>
    </citation>
    <scope>NUCLEOTIDE SEQUENCE [LARGE SCALE GENOMIC DNA]</scope>
    <source>
        <strain evidence="4 5">DSM 102029</strain>
    </source>
</reference>
<accession>A0A6P1YRL6</accession>